<feature type="compositionally biased region" description="Acidic residues" evidence="6">
    <location>
        <begin position="29"/>
        <end position="42"/>
    </location>
</feature>
<dbReference type="Pfam" id="PF21981">
    <property type="entry name" value="RecX_HTH3"/>
    <property type="match status" value="1"/>
</dbReference>
<evidence type="ECO:0000256" key="4">
    <source>
        <dbReference type="ARBA" id="ARBA00022490"/>
    </source>
</evidence>
<evidence type="ECO:0000259" key="8">
    <source>
        <dbReference type="Pfam" id="PF21981"/>
    </source>
</evidence>
<feature type="region of interest" description="Disordered" evidence="6">
    <location>
        <begin position="1"/>
        <end position="68"/>
    </location>
</feature>
<comment type="similarity">
    <text evidence="2 5">Belongs to the RecX family.</text>
</comment>
<reference evidence="10 11" key="1">
    <citation type="submission" date="2021-01" db="EMBL/GenBank/DDBJ databases">
        <title>Tumebacillus sp. strain ITR2 16S ribosomal RNA gene Genome sequencing and assembly.</title>
        <authorList>
            <person name="Kang M."/>
        </authorList>
    </citation>
    <scope>NUCLEOTIDE SEQUENCE [LARGE SCALE GENOMIC DNA]</scope>
    <source>
        <strain evidence="10 11">ITR2</strain>
    </source>
</reference>
<gene>
    <name evidence="5" type="primary">recX</name>
    <name evidence="10" type="ORF">JJB07_17865</name>
</gene>
<dbReference type="InterPro" id="IPR053926">
    <property type="entry name" value="RecX_HTH_1st"/>
</dbReference>
<accession>A0ABS1JDU6</accession>
<feature type="domain" description="RecX third three-helical" evidence="8">
    <location>
        <begin position="214"/>
        <end position="261"/>
    </location>
</feature>
<dbReference type="Proteomes" id="UP000602284">
    <property type="component" value="Unassembled WGS sequence"/>
</dbReference>
<organism evidence="10 11">
    <name type="scientific">Tumebacillus amylolyticus</name>
    <dbReference type="NCBI Taxonomy" id="2801339"/>
    <lineage>
        <taxon>Bacteria</taxon>
        <taxon>Bacillati</taxon>
        <taxon>Bacillota</taxon>
        <taxon>Bacilli</taxon>
        <taxon>Bacillales</taxon>
        <taxon>Alicyclobacillaceae</taxon>
        <taxon>Tumebacillus</taxon>
    </lineage>
</organism>
<keyword evidence="11" id="KW-1185">Reference proteome</keyword>
<protein>
    <recommendedName>
        <fullName evidence="3 5">Regulatory protein RecX</fullName>
    </recommendedName>
</protein>
<dbReference type="InterPro" id="IPR036388">
    <property type="entry name" value="WH-like_DNA-bd_sf"/>
</dbReference>
<dbReference type="Pfam" id="PF21982">
    <property type="entry name" value="RecX_HTH1"/>
    <property type="match status" value="1"/>
</dbReference>
<evidence type="ECO:0000259" key="9">
    <source>
        <dbReference type="Pfam" id="PF21982"/>
    </source>
</evidence>
<proteinExistence type="inferred from homology"/>
<dbReference type="PANTHER" id="PTHR33602">
    <property type="entry name" value="REGULATORY PROTEIN RECX FAMILY PROTEIN"/>
    <property type="match status" value="1"/>
</dbReference>
<evidence type="ECO:0000256" key="5">
    <source>
        <dbReference type="HAMAP-Rule" id="MF_01114"/>
    </source>
</evidence>
<dbReference type="Gene3D" id="1.10.10.10">
    <property type="entry name" value="Winged helix-like DNA-binding domain superfamily/Winged helix DNA-binding domain"/>
    <property type="match status" value="3"/>
</dbReference>
<evidence type="ECO:0000256" key="6">
    <source>
        <dbReference type="SAM" id="MobiDB-lite"/>
    </source>
</evidence>
<dbReference type="Pfam" id="PF02631">
    <property type="entry name" value="RecX_HTH2"/>
    <property type="match status" value="1"/>
</dbReference>
<evidence type="ECO:0000313" key="11">
    <source>
        <dbReference type="Proteomes" id="UP000602284"/>
    </source>
</evidence>
<evidence type="ECO:0000256" key="2">
    <source>
        <dbReference type="ARBA" id="ARBA00009695"/>
    </source>
</evidence>
<feature type="domain" description="RecX second three-helical" evidence="7">
    <location>
        <begin position="166"/>
        <end position="207"/>
    </location>
</feature>
<comment type="caution">
    <text evidence="10">The sequence shown here is derived from an EMBL/GenBank/DDBJ whole genome shotgun (WGS) entry which is preliminary data.</text>
</comment>
<feature type="compositionally biased region" description="Basic and acidic residues" evidence="6">
    <location>
        <begin position="43"/>
        <end position="56"/>
    </location>
</feature>
<name>A0ABS1JDU6_9BACL</name>
<dbReference type="RefSeq" id="WP_201637410.1">
    <property type="nucleotide sequence ID" value="NZ_JAEQNB010000006.1"/>
</dbReference>
<feature type="domain" description="RecX first three-helical" evidence="9">
    <location>
        <begin position="120"/>
        <end position="159"/>
    </location>
</feature>
<evidence type="ECO:0000259" key="7">
    <source>
        <dbReference type="Pfam" id="PF02631"/>
    </source>
</evidence>
<dbReference type="EMBL" id="JAEQNB010000006">
    <property type="protein sequence ID" value="MBL0388472.1"/>
    <property type="molecule type" value="Genomic_DNA"/>
</dbReference>
<dbReference type="PANTHER" id="PTHR33602:SF1">
    <property type="entry name" value="REGULATORY PROTEIN RECX FAMILY PROTEIN"/>
    <property type="match status" value="1"/>
</dbReference>
<dbReference type="InterPro" id="IPR003783">
    <property type="entry name" value="Regulatory_RecX"/>
</dbReference>
<dbReference type="InterPro" id="IPR053924">
    <property type="entry name" value="RecX_HTH_2nd"/>
</dbReference>
<dbReference type="HAMAP" id="MF_01114">
    <property type="entry name" value="RecX"/>
    <property type="match status" value="1"/>
</dbReference>
<evidence type="ECO:0000256" key="1">
    <source>
        <dbReference type="ARBA" id="ARBA00004496"/>
    </source>
</evidence>
<evidence type="ECO:0000256" key="3">
    <source>
        <dbReference type="ARBA" id="ARBA00018111"/>
    </source>
</evidence>
<comment type="function">
    <text evidence="5">Modulates RecA activity.</text>
</comment>
<dbReference type="InterPro" id="IPR053925">
    <property type="entry name" value="RecX_HTH_3rd"/>
</dbReference>
<sequence>MNRFNNQRNARGKNRSPKGSWGTSRSSDDFVEEERHDEDDESEHSSDSSSERRIPNFRDGQLTSLTTQKGNPDRLSLFLDEKFLMGIRREVAYQHGLKKGLDVTADFLREVWRDEEGFRARDLAVKYLGMKPRTRKQMRDYLLGKEYDETVAERTIEWLAGYGYLDDGEYARQWVENRTRFRPRGKAMLRWELQQKGVTRDDIDEAISTEFEGDVEIEAAVQLLQKKVGRKTIEFSYQERQKLAQHLARRGFSGSVTAEAIRRFRQHANLDND</sequence>
<comment type="subcellular location">
    <subcellularLocation>
        <location evidence="1 5">Cytoplasm</location>
    </subcellularLocation>
</comment>
<evidence type="ECO:0000313" key="10">
    <source>
        <dbReference type="EMBL" id="MBL0388472.1"/>
    </source>
</evidence>
<keyword evidence="4 5" id="KW-0963">Cytoplasm</keyword>